<dbReference type="SUPFAM" id="SSF52833">
    <property type="entry name" value="Thioredoxin-like"/>
    <property type="match status" value="3"/>
</dbReference>
<dbReference type="InterPro" id="IPR046349">
    <property type="entry name" value="C1-like_sf"/>
</dbReference>
<keyword evidence="4" id="KW-0520">NAD</keyword>
<evidence type="ECO:0000256" key="8">
    <source>
        <dbReference type="SAM" id="MobiDB-lite"/>
    </source>
</evidence>
<evidence type="ECO:0000256" key="6">
    <source>
        <dbReference type="ARBA" id="ARBA00047388"/>
    </source>
</evidence>
<feature type="domain" description="Thioredoxin" evidence="9">
    <location>
        <begin position="321"/>
        <end position="488"/>
    </location>
</feature>
<accession>A0AAV9DR77</accession>
<evidence type="ECO:0000256" key="7">
    <source>
        <dbReference type="ARBA" id="ARBA00047804"/>
    </source>
</evidence>
<organism evidence="10 11">
    <name type="scientific">Acorus calamus</name>
    <name type="common">Sweet flag</name>
    <dbReference type="NCBI Taxonomy" id="4465"/>
    <lineage>
        <taxon>Eukaryota</taxon>
        <taxon>Viridiplantae</taxon>
        <taxon>Streptophyta</taxon>
        <taxon>Embryophyta</taxon>
        <taxon>Tracheophyta</taxon>
        <taxon>Spermatophyta</taxon>
        <taxon>Magnoliopsida</taxon>
        <taxon>Liliopsida</taxon>
        <taxon>Acoraceae</taxon>
        <taxon>Acorus</taxon>
    </lineage>
</organism>
<evidence type="ECO:0000313" key="10">
    <source>
        <dbReference type="EMBL" id="KAK1303033.1"/>
    </source>
</evidence>
<comment type="catalytic activity">
    <reaction evidence="6">
        <text>[protein]-dithiol + NAD(+) = [protein]-disulfide + NADH + H(+)</text>
        <dbReference type="Rhea" id="RHEA:18749"/>
        <dbReference type="Rhea" id="RHEA-COMP:10593"/>
        <dbReference type="Rhea" id="RHEA-COMP:10594"/>
        <dbReference type="ChEBI" id="CHEBI:15378"/>
        <dbReference type="ChEBI" id="CHEBI:29950"/>
        <dbReference type="ChEBI" id="CHEBI:50058"/>
        <dbReference type="ChEBI" id="CHEBI:57540"/>
        <dbReference type="ChEBI" id="CHEBI:57945"/>
        <dbReference type="EC" id="1.8.1.8"/>
    </reaction>
</comment>
<dbReference type="EMBL" id="JAUJYO010000012">
    <property type="protein sequence ID" value="KAK1303033.1"/>
    <property type="molecule type" value="Genomic_DNA"/>
</dbReference>
<evidence type="ECO:0000256" key="4">
    <source>
        <dbReference type="ARBA" id="ARBA00023027"/>
    </source>
</evidence>
<dbReference type="PANTHER" id="PTHR13871">
    <property type="entry name" value="THIOREDOXIN"/>
    <property type="match status" value="1"/>
</dbReference>
<dbReference type="Pfam" id="PF13905">
    <property type="entry name" value="Thioredoxin_8"/>
    <property type="match status" value="3"/>
</dbReference>
<gene>
    <name evidence="10" type="ORF">QJS10_CPB12g01816</name>
</gene>
<keyword evidence="11" id="KW-1185">Reference proteome</keyword>
<protein>
    <recommendedName>
        <fullName evidence="1">protein-disulfide reductase</fullName>
        <ecNumber evidence="1">1.8.1.8</ecNumber>
    </recommendedName>
</protein>
<comment type="similarity">
    <text evidence="5">Belongs to the nucleoredoxin family.</text>
</comment>
<evidence type="ECO:0000256" key="3">
    <source>
        <dbReference type="ARBA" id="ARBA00023002"/>
    </source>
</evidence>
<reference evidence="10" key="2">
    <citation type="submission" date="2023-06" db="EMBL/GenBank/DDBJ databases">
        <authorList>
            <person name="Ma L."/>
            <person name="Liu K.-W."/>
            <person name="Li Z."/>
            <person name="Hsiao Y.-Y."/>
            <person name="Qi Y."/>
            <person name="Fu T."/>
            <person name="Tang G."/>
            <person name="Zhang D."/>
            <person name="Sun W.-H."/>
            <person name="Liu D.-K."/>
            <person name="Li Y."/>
            <person name="Chen G.-Z."/>
            <person name="Liu X.-D."/>
            <person name="Liao X.-Y."/>
            <person name="Jiang Y.-T."/>
            <person name="Yu X."/>
            <person name="Hao Y."/>
            <person name="Huang J."/>
            <person name="Zhao X.-W."/>
            <person name="Ke S."/>
            <person name="Chen Y.-Y."/>
            <person name="Wu W.-L."/>
            <person name="Hsu J.-L."/>
            <person name="Lin Y.-F."/>
            <person name="Huang M.-D."/>
            <person name="Li C.-Y."/>
            <person name="Huang L."/>
            <person name="Wang Z.-W."/>
            <person name="Zhao X."/>
            <person name="Zhong W.-Y."/>
            <person name="Peng D.-H."/>
            <person name="Ahmad S."/>
            <person name="Lan S."/>
            <person name="Zhang J.-S."/>
            <person name="Tsai W.-C."/>
            <person name="Van De Peer Y."/>
            <person name="Liu Z.-J."/>
        </authorList>
    </citation>
    <scope>NUCLEOTIDE SEQUENCE</scope>
    <source>
        <strain evidence="10">CP</strain>
        <tissue evidence="10">Leaves</tissue>
    </source>
</reference>
<feature type="domain" description="Thioredoxin" evidence="9">
    <location>
        <begin position="1"/>
        <end position="168"/>
    </location>
</feature>
<keyword evidence="2" id="KW-0677">Repeat</keyword>
<sequence length="581" mass="64626">MAGGEGESHDVRSLLAGEGRDFLVRNNGDQVKIENLNGKIIGLYFSASWCGPCRRFTPKLVEVYNELLSKDNFEVVFISSDRDEEAFNGYFSKMPWLAIPFSDASVRDGLKKLFKVRGIPSLVIIDGATGKVLTEDGTSVIGDYGSGGYPFTPERLNECKEAEEEAKRNQTLKSILVSDSRDFLLSNDGNKVPVSELEGRMVGLYFSISKYGGCPEFTLKLKQVYKELKERGEGLEIVLVSLDNEEQSFDQDFKGMPWLALPFQDKTCEKVIRYFELQALPTLVIIGEDGKTLHSNAAELIEEHGVGAYPFSSEKLAELAEIEKARRDAQTLESLLVSGELDYVIGKDGVKVPVSELVGKNVLLYFSASWCPPCRAFLPKLIDAYHKIKAKDTAFELIFISSDGDEASFDGFYAGMPWLALPFGDNRKKSLTRTFKIEGIPSLVAIGPSGRTVTDEAKDLIARYGPDAYPFTDEKVKELEAKLEEMVKGWPEKLKLALHDEHELKLTRRRFYICDGCGEEGQDRSYYCELCDFDVHPKCAFGKDDVKGGGGKEVEGKEGEDEKQSDGKEGYVCDGDVCHKA</sequence>
<keyword evidence="3" id="KW-0560">Oxidoreductase</keyword>
<dbReference type="InterPro" id="IPR036249">
    <property type="entry name" value="Thioredoxin-like_sf"/>
</dbReference>
<dbReference type="AlphaFoldDB" id="A0AAV9DR77"/>
<dbReference type="PROSITE" id="PS00194">
    <property type="entry name" value="THIOREDOXIN_1"/>
    <property type="match status" value="1"/>
</dbReference>
<dbReference type="InterPro" id="IPR013766">
    <property type="entry name" value="Thioredoxin_domain"/>
</dbReference>
<dbReference type="InterPro" id="IPR012336">
    <property type="entry name" value="Thioredoxin-like_fold"/>
</dbReference>
<dbReference type="Proteomes" id="UP001180020">
    <property type="component" value="Unassembled WGS sequence"/>
</dbReference>
<evidence type="ECO:0000256" key="5">
    <source>
        <dbReference type="ARBA" id="ARBA00025782"/>
    </source>
</evidence>
<dbReference type="EC" id="1.8.1.8" evidence="1"/>
<feature type="region of interest" description="Disordered" evidence="8">
    <location>
        <begin position="545"/>
        <end position="571"/>
    </location>
</feature>
<dbReference type="InterPro" id="IPR017937">
    <property type="entry name" value="Thioredoxin_CS"/>
</dbReference>
<dbReference type="CDD" id="cd03009">
    <property type="entry name" value="TryX_like_TryX_NRX"/>
    <property type="match status" value="2"/>
</dbReference>
<comment type="catalytic activity">
    <reaction evidence="7">
        <text>[protein]-dithiol + NADP(+) = [protein]-disulfide + NADPH + H(+)</text>
        <dbReference type="Rhea" id="RHEA:18753"/>
        <dbReference type="Rhea" id="RHEA-COMP:10593"/>
        <dbReference type="Rhea" id="RHEA-COMP:10594"/>
        <dbReference type="ChEBI" id="CHEBI:15378"/>
        <dbReference type="ChEBI" id="CHEBI:29950"/>
        <dbReference type="ChEBI" id="CHEBI:50058"/>
        <dbReference type="ChEBI" id="CHEBI:57783"/>
        <dbReference type="ChEBI" id="CHEBI:58349"/>
        <dbReference type="EC" id="1.8.1.8"/>
    </reaction>
</comment>
<evidence type="ECO:0000259" key="9">
    <source>
        <dbReference type="PROSITE" id="PS51352"/>
    </source>
</evidence>
<dbReference type="GO" id="GO:0004791">
    <property type="term" value="F:thioredoxin-disulfide reductase (NADPH) activity"/>
    <property type="evidence" value="ECO:0007669"/>
    <property type="project" value="InterPro"/>
</dbReference>
<evidence type="ECO:0000256" key="2">
    <source>
        <dbReference type="ARBA" id="ARBA00022737"/>
    </source>
</evidence>
<dbReference type="PANTHER" id="PTHR13871:SF96">
    <property type="entry name" value="THIOREDOXIN DOMAIN-CONTAINING PROTEIN"/>
    <property type="match status" value="1"/>
</dbReference>
<evidence type="ECO:0000256" key="1">
    <source>
        <dbReference type="ARBA" id="ARBA00012612"/>
    </source>
</evidence>
<dbReference type="InterPro" id="IPR052259">
    <property type="entry name" value="Nucleoredoxin-like"/>
</dbReference>
<dbReference type="Gene3D" id="3.40.30.10">
    <property type="entry name" value="Glutaredoxin"/>
    <property type="match status" value="3"/>
</dbReference>
<dbReference type="InterPro" id="IPR045870">
    <property type="entry name" value="TryX_NRX_thioredoxin_dom"/>
</dbReference>
<dbReference type="SUPFAM" id="SSF57889">
    <property type="entry name" value="Cysteine-rich domain"/>
    <property type="match status" value="1"/>
</dbReference>
<dbReference type="InterPro" id="IPR004146">
    <property type="entry name" value="DC1"/>
</dbReference>
<reference evidence="10" key="1">
    <citation type="journal article" date="2023" name="Nat. Commun.">
        <title>Diploid and tetraploid genomes of Acorus and the evolution of monocots.</title>
        <authorList>
            <person name="Ma L."/>
            <person name="Liu K.W."/>
            <person name="Li Z."/>
            <person name="Hsiao Y.Y."/>
            <person name="Qi Y."/>
            <person name="Fu T."/>
            <person name="Tang G.D."/>
            <person name="Zhang D."/>
            <person name="Sun W.H."/>
            <person name="Liu D.K."/>
            <person name="Li Y."/>
            <person name="Chen G.Z."/>
            <person name="Liu X.D."/>
            <person name="Liao X.Y."/>
            <person name="Jiang Y.T."/>
            <person name="Yu X."/>
            <person name="Hao Y."/>
            <person name="Huang J."/>
            <person name="Zhao X.W."/>
            <person name="Ke S."/>
            <person name="Chen Y.Y."/>
            <person name="Wu W.L."/>
            <person name="Hsu J.L."/>
            <person name="Lin Y.F."/>
            <person name="Huang M.D."/>
            <person name="Li C.Y."/>
            <person name="Huang L."/>
            <person name="Wang Z.W."/>
            <person name="Zhao X."/>
            <person name="Zhong W.Y."/>
            <person name="Peng D.H."/>
            <person name="Ahmad S."/>
            <person name="Lan S."/>
            <person name="Zhang J.S."/>
            <person name="Tsai W.C."/>
            <person name="Van de Peer Y."/>
            <person name="Liu Z.J."/>
        </authorList>
    </citation>
    <scope>NUCLEOTIDE SEQUENCE</scope>
    <source>
        <strain evidence="10">CP</strain>
    </source>
</reference>
<dbReference type="Pfam" id="PF03107">
    <property type="entry name" value="C1_2"/>
    <property type="match status" value="1"/>
</dbReference>
<evidence type="ECO:0000313" key="11">
    <source>
        <dbReference type="Proteomes" id="UP001180020"/>
    </source>
</evidence>
<proteinExistence type="inferred from homology"/>
<name>A0AAV9DR77_ACOCL</name>
<dbReference type="PROSITE" id="PS51352">
    <property type="entry name" value="THIOREDOXIN_2"/>
    <property type="match status" value="2"/>
</dbReference>
<comment type="caution">
    <text evidence="10">The sequence shown here is derived from an EMBL/GenBank/DDBJ whole genome shotgun (WGS) entry which is preliminary data.</text>
</comment>